<dbReference type="STRING" id="1618545.US53_C0030G0009"/>
<dbReference type="InterPro" id="IPR020103">
    <property type="entry name" value="PsdUridine_synth_cat_dom_sf"/>
</dbReference>
<sequence length="256" mass="29128">MFLLINKPKGITSHDVVDKIRKITGEKKVGHAGTLDPMATGLLIVAVSRESTKKLGLLLINKKEYLAEITLGEERETDDKEGYRVPISNFQFPIKTKISEPAISKILRSFVGEQKQVPPIYSAIKIKGRKAYEIARRGEKINLKSRKITIYSIKLLNYSYPILRIEVEVSSGTYIRALARDIGRKLGCGAYLSDLVRTKIGNFKLESSVDLDKLNKDNWEKYVVSLKLNPKSKFQMSNDEYITHRTRFKTRLSSSF</sequence>
<accession>A0A0G0H4C8</accession>
<dbReference type="InterPro" id="IPR014780">
    <property type="entry name" value="tRNA_psdUridine_synth_TruB"/>
</dbReference>
<dbReference type="AlphaFoldDB" id="A0A0G0H4C8"/>
<comment type="catalytic activity">
    <reaction evidence="1 5">
        <text>uridine(55) in tRNA = pseudouridine(55) in tRNA</text>
        <dbReference type="Rhea" id="RHEA:42532"/>
        <dbReference type="Rhea" id="RHEA-COMP:10101"/>
        <dbReference type="Rhea" id="RHEA-COMP:10102"/>
        <dbReference type="ChEBI" id="CHEBI:65314"/>
        <dbReference type="ChEBI" id="CHEBI:65315"/>
        <dbReference type="EC" id="5.4.99.25"/>
    </reaction>
</comment>
<evidence type="ECO:0000256" key="1">
    <source>
        <dbReference type="ARBA" id="ARBA00000385"/>
    </source>
</evidence>
<evidence type="ECO:0000313" key="8">
    <source>
        <dbReference type="EMBL" id="KKQ37012.1"/>
    </source>
</evidence>
<dbReference type="GO" id="GO:0160148">
    <property type="term" value="F:tRNA pseudouridine(55) synthase activity"/>
    <property type="evidence" value="ECO:0007669"/>
    <property type="project" value="UniProtKB-EC"/>
</dbReference>
<dbReference type="EC" id="5.4.99.25" evidence="5"/>
<keyword evidence="3 5" id="KW-0819">tRNA processing</keyword>
<dbReference type="InterPro" id="IPR002501">
    <property type="entry name" value="PsdUridine_synth_N"/>
</dbReference>
<name>A0A0G0H4C8_9BACT</name>
<evidence type="ECO:0000259" key="6">
    <source>
        <dbReference type="Pfam" id="PF01509"/>
    </source>
</evidence>
<dbReference type="SUPFAM" id="SSF55120">
    <property type="entry name" value="Pseudouridine synthase"/>
    <property type="match status" value="1"/>
</dbReference>
<reference evidence="8 9" key="1">
    <citation type="journal article" date="2015" name="Nature">
        <title>rRNA introns, odd ribosomes, and small enigmatic genomes across a large radiation of phyla.</title>
        <authorList>
            <person name="Brown C.T."/>
            <person name="Hug L.A."/>
            <person name="Thomas B.C."/>
            <person name="Sharon I."/>
            <person name="Castelle C.J."/>
            <person name="Singh A."/>
            <person name="Wilkins M.J."/>
            <person name="Williams K.H."/>
            <person name="Banfield J.F."/>
        </authorList>
    </citation>
    <scope>NUCLEOTIDE SEQUENCE [LARGE SCALE GENOMIC DNA]</scope>
</reference>
<comment type="similarity">
    <text evidence="2 5">Belongs to the pseudouridine synthase TruB family. Type 1 subfamily.</text>
</comment>
<dbReference type="GO" id="GO:1990481">
    <property type="term" value="P:mRNA pseudouridine synthesis"/>
    <property type="evidence" value="ECO:0007669"/>
    <property type="project" value="TreeGrafter"/>
</dbReference>
<dbReference type="InterPro" id="IPR032819">
    <property type="entry name" value="TruB_C"/>
</dbReference>
<evidence type="ECO:0000256" key="4">
    <source>
        <dbReference type="ARBA" id="ARBA00023235"/>
    </source>
</evidence>
<protein>
    <recommendedName>
        <fullName evidence="5">tRNA pseudouridine synthase B</fullName>
        <ecNumber evidence="5">5.4.99.25</ecNumber>
    </recommendedName>
    <alternativeName>
        <fullName evidence="5">tRNA pseudouridine(55) synthase</fullName>
        <shortName evidence="5">Psi55 synthase</shortName>
    </alternativeName>
    <alternativeName>
        <fullName evidence="5">tRNA pseudouridylate synthase</fullName>
    </alternativeName>
    <alternativeName>
        <fullName evidence="5">tRNA-uridine isomerase</fullName>
    </alternativeName>
</protein>
<proteinExistence type="inferred from homology"/>
<dbReference type="Proteomes" id="UP000034591">
    <property type="component" value="Unassembled WGS sequence"/>
</dbReference>
<feature type="domain" description="Pseudouridine synthase II N-terminal" evidence="6">
    <location>
        <begin position="21"/>
        <end position="175"/>
    </location>
</feature>
<dbReference type="GO" id="GO:0003723">
    <property type="term" value="F:RNA binding"/>
    <property type="evidence" value="ECO:0007669"/>
    <property type="project" value="InterPro"/>
</dbReference>
<dbReference type="HAMAP" id="MF_01080">
    <property type="entry name" value="TruB_bact"/>
    <property type="match status" value="1"/>
</dbReference>
<feature type="domain" description="tRNA pseudouridylate synthase B C-terminal" evidence="7">
    <location>
        <begin position="176"/>
        <end position="219"/>
    </location>
</feature>
<dbReference type="PATRIC" id="fig|1618545.3.peg.474"/>
<dbReference type="PANTHER" id="PTHR13767">
    <property type="entry name" value="TRNA-PSEUDOURIDINE SYNTHASE"/>
    <property type="match status" value="1"/>
</dbReference>
<keyword evidence="4 5" id="KW-0413">Isomerase</keyword>
<dbReference type="GO" id="GO:0031119">
    <property type="term" value="P:tRNA pseudouridine synthesis"/>
    <property type="evidence" value="ECO:0007669"/>
    <property type="project" value="UniProtKB-UniRule"/>
</dbReference>
<dbReference type="Pfam" id="PF01509">
    <property type="entry name" value="TruB_N"/>
    <property type="match status" value="1"/>
</dbReference>
<dbReference type="EMBL" id="LBTI01000030">
    <property type="protein sequence ID" value="KKQ37012.1"/>
    <property type="molecule type" value="Genomic_DNA"/>
</dbReference>
<feature type="active site" description="Nucleophile" evidence="5">
    <location>
        <position position="36"/>
    </location>
</feature>
<evidence type="ECO:0000313" key="9">
    <source>
        <dbReference type="Proteomes" id="UP000034591"/>
    </source>
</evidence>
<dbReference type="Gene3D" id="3.30.2350.10">
    <property type="entry name" value="Pseudouridine synthase"/>
    <property type="match status" value="1"/>
</dbReference>
<gene>
    <name evidence="5" type="primary">truB</name>
    <name evidence="8" type="ORF">US53_C0030G0009</name>
</gene>
<dbReference type="Pfam" id="PF16198">
    <property type="entry name" value="TruB_C_2"/>
    <property type="match status" value="1"/>
</dbReference>
<evidence type="ECO:0000256" key="3">
    <source>
        <dbReference type="ARBA" id="ARBA00022694"/>
    </source>
</evidence>
<evidence type="ECO:0000259" key="7">
    <source>
        <dbReference type="Pfam" id="PF16198"/>
    </source>
</evidence>
<dbReference type="PANTHER" id="PTHR13767:SF2">
    <property type="entry name" value="PSEUDOURIDYLATE SYNTHASE TRUB1"/>
    <property type="match status" value="1"/>
</dbReference>
<evidence type="ECO:0000256" key="5">
    <source>
        <dbReference type="HAMAP-Rule" id="MF_01080"/>
    </source>
</evidence>
<dbReference type="NCBIfam" id="TIGR00431">
    <property type="entry name" value="TruB"/>
    <property type="match status" value="1"/>
</dbReference>
<comment type="function">
    <text evidence="5">Responsible for synthesis of pseudouridine from uracil-55 in the psi GC loop of transfer RNAs.</text>
</comment>
<comment type="caution">
    <text evidence="8">The sequence shown here is derived from an EMBL/GenBank/DDBJ whole genome shotgun (WGS) entry which is preliminary data.</text>
</comment>
<organism evidence="8 9">
    <name type="scientific">Candidatus Woesebacteria bacterium GW2011_GWA1_37_7</name>
    <dbReference type="NCBI Taxonomy" id="1618545"/>
    <lineage>
        <taxon>Bacteria</taxon>
        <taxon>Candidatus Woeseibacteriota</taxon>
    </lineage>
</organism>
<dbReference type="CDD" id="cd02573">
    <property type="entry name" value="PseudoU_synth_EcTruB"/>
    <property type="match status" value="1"/>
</dbReference>
<evidence type="ECO:0000256" key="2">
    <source>
        <dbReference type="ARBA" id="ARBA00005642"/>
    </source>
</evidence>